<sequence>MPLLGKLSIQPPNNQSALSREDGWQLISPQFWRFSPQPRRATGDGDGHTYIFTGQPLPKSLISAAASSGSRPAYWTILIFIKAKLVHLLRSLTSYYSSLCWKEKIIAPSKARMGLIPARKAVAFPVKAGQEIKVINTYGKQVVDFWAFNPNDPNDFLSMVHTRTILLKVSLSKGDGLYSTRRKAMLILTEDTTPGVHDIIWSACDAERYRMQGYDGLHDNCTDNMHKALGNTFPDFHIAPDWVPDPLNLFMNVGINHHGGLHIAPPTSEKGQYVTMQAQTDLIIVMSACPQDMAPVNAGMPTDCEYVVSDAAGSNSSSLTTQIPATISPPHRRRVKVALSFDFDAVSHWLGTGCHPDNNMADYSSGIFAGQVGAFRLLNMLKKCNIADKVTWFIPGHTIETFPAAVKAVVDSGAEIGLHGYSHEGIYQMTEEQETDVLLKCIDVATALCGGKKPRGYRAPMYTIRETTVKLLRQHEFLYDTSLMHHDSQPYFTPADPPIKTIDFSQPASSWLHPTPIAAQTLPEGEHPLVEIPCGWYNEDMMPMQYLPHLANSMGYVSTRVVEQMWKDKFMWLWDNASVSTEGSAMADFVFPILMHPDTSGMSHIIGMSERFITWLQGFGDSVTFSKHEDIATEWLAEQKQKLGLA</sequence>
<proteinExistence type="predicted"/>
<dbReference type="GO" id="GO:0005975">
    <property type="term" value="P:carbohydrate metabolic process"/>
    <property type="evidence" value="ECO:0007669"/>
    <property type="project" value="InterPro"/>
</dbReference>
<dbReference type="Proteomes" id="UP001345827">
    <property type="component" value="Unassembled WGS sequence"/>
</dbReference>
<keyword evidence="3" id="KW-1185">Reference proteome</keyword>
<dbReference type="PROSITE" id="PS51677">
    <property type="entry name" value="NODB"/>
    <property type="match status" value="1"/>
</dbReference>
<evidence type="ECO:0000259" key="1">
    <source>
        <dbReference type="PROSITE" id="PS51677"/>
    </source>
</evidence>
<comment type="caution">
    <text evidence="2">The sequence shown here is derived from an EMBL/GenBank/DDBJ whole genome shotgun (WGS) entry which is preliminary data.</text>
</comment>
<feature type="domain" description="NodB homology" evidence="1">
    <location>
        <begin position="360"/>
        <end position="559"/>
    </location>
</feature>
<dbReference type="GO" id="GO:0016810">
    <property type="term" value="F:hydrolase activity, acting on carbon-nitrogen (but not peptide) bonds"/>
    <property type="evidence" value="ECO:0007669"/>
    <property type="project" value="InterPro"/>
</dbReference>
<reference evidence="2 3" key="1">
    <citation type="submission" date="2023-06" db="EMBL/GenBank/DDBJ databases">
        <title>Black Yeasts Isolated from many extreme environments.</title>
        <authorList>
            <person name="Coleine C."/>
            <person name="Stajich J.E."/>
            <person name="Selbmann L."/>
        </authorList>
    </citation>
    <scope>NUCLEOTIDE SEQUENCE [LARGE SCALE GENOMIC DNA]</scope>
    <source>
        <strain evidence="2 3">CCFEE 5887</strain>
    </source>
</reference>
<organism evidence="2 3">
    <name type="scientific">Vermiconidia calcicola</name>
    <dbReference type="NCBI Taxonomy" id="1690605"/>
    <lineage>
        <taxon>Eukaryota</taxon>
        <taxon>Fungi</taxon>
        <taxon>Dikarya</taxon>
        <taxon>Ascomycota</taxon>
        <taxon>Pezizomycotina</taxon>
        <taxon>Dothideomycetes</taxon>
        <taxon>Dothideomycetidae</taxon>
        <taxon>Mycosphaerellales</taxon>
        <taxon>Extremaceae</taxon>
        <taxon>Vermiconidia</taxon>
    </lineage>
</organism>
<gene>
    <name evidence="2" type="ORF">LTR25_003083</name>
</gene>
<evidence type="ECO:0000313" key="2">
    <source>
        <dbReference type="EMBL" id="KAK5541306.1"/>
    </source>
</evidence>
<name>A0AAV9QFL7_9PEZI</name>
<dbReference type="InterPro" id="IPR018959">
    <property type="entry name" value="DUF1989"/>
</dbReference>
<dbReference type="SUPFAM" id="SSF88713">
    <property type="entry name" value="Glycoside hydrolase/deacetylase"/>
    <property type="match status" value="1"/>
</dbReference>
<protein>
    <recommendedName>
        <fullName evidence="1">NodB homology domain-containing protein</fullName>
    </recommendedName>
</protein>
<dbReference type="Gene3D" id="3.20.20.370">
    <property type="entry name" value="Glycoside hydrolase/deacetylase"/>
    <property type="match status" value="1"/>
</dbReference>
<evidence type="ECO:0000313" key="3">
    <source>
        <dbReference type="Proteomes" id="UP001345827"/>
    </source>
</evidence>
<dbReference type="Pfam" id="PF09347">
    <property type="entry name" value="DUF1989"/>
    <property type="match status" value="1"/>
</dbReference>
<dbReference type="Pfam" id="PF01522">
    <property type="entry name" value="Polysacc_deac_1"/>
    <property type="match status" value="1"/>
</dbReference>
<dbReference type="EMBL" id="JAXLQG010000004">
    <property type="protein sequence ID" value="KAK5541306.1"/>
    <property type="molecule type" value="Genomic_DNA"/>
</dbReference>
<dbReference type="AlphaFoldDB" id="A0AAV9QFL7"/>
<dbReference type="PANTHER" id="PTHR47561:SF2">
    <property type="entry name" value="HYPOTHETICAL POLYSACCHARIDE DEACETYLASE (EUROFUNG)"/>
    <property type="match status" value="1"/>
</dbReference>
<dbReference type="PANTHER" id="PTHR47561">
    <property type="entry name" value="POLYSACCHARIDE DEACETYLASE FAMILY PROTEIN (AFU_ORTHOLOGUE AFUA_6G05030)"/>
    <property type="match status" value="1"/>
</dbReference>
<accession>A0AAV9QFL7</accession>
<dbReference type="InterPro" id="IPR011330">
    <property type="entry name" value="Glyco_hydro/deAcase_b/a-brl"/>
</dbReference>
<dbReference type="InterPro" id="IPR037950">
    <property type="entry name" value="PgdA-like"/>
</dbReference>
<dbReference type="InterPro" id="IPR002509">
    <property type="entry name" value="NODB_dom"/>
</dbReference>
<dbReference type="CDD" id="cd10938">
    <property type="entry name" value="CE4_HpPgdA_like"/>
    <property type="match status" value="1"/>
</dbReference>